<dbReference type="GO" id="GO:0000724">
    <property type="term" value="P:double-strand break repair via homologous recombination"/>
    <property type="evidence" value="ECO:0007669"/>
    <property type="project" value="TreeGrafter"/>
</dbReference>
<name>A0A146KFS9_9EUKA</name>
<reference evidence="6" key="1">
    <citation type="submission" date="2015-07" db="EMBL/GenBank/DDBJ databases">
        <title>Adaptation to a free-living lifestyle via gene acquisitions in the diplomonad Trepomonas sp. PC1.</title>
        <authorList>
            <person name="Xu F."/>
            <person name="Jerlstrom-Hultqvist J."/>
            <person name="Kolisko M."/>
            <person name="Simpson A.G.B."/>
            <person name="Roger A.J."/>
            <person name="Svard S.G."/>
            <person name="Andersson J.O."/>
        </authorList>
    </citation>
    <scope>NUCLEOTIDE SEQUENCE</scope>
    <source>
        <strain evidence="6">PC1</strain>
    </source>
</reference>
<keyword evidence="4" id="KW-0239">DNA-directed DNA polymerase</keyword>
<dbReference type="InterPro" id="IPR042087">
    <property type="entry name" value="DNA_pol_B_thumb"/>
</dbReference>
<dbReference type="Gene3D" id="1.10.132.60">
    <property type="entry name" value="DNA polymerase family B, C-terminal domain"/>
    <property type="match status" value="1"/>
</dbReference>
<dbReference type="InterPro" id="IPR043502">
    <property type="entry name" value="DNA/RNA_pol_sf"/>
</dbReference>
<evidence type="ECO:0000256" key="3">
    <source>
        <dbReference type="ARBA" id="ARBA00022695"/>
    </source>
</evidence>
<dbReference type="GO" id="GO:0000166">
    <property type="term" value="F:nucleotide binding"/>
    <property type="evidence" value="ECO:0007669"/>
    <property type="project" value="InterPro"/>
</dbReference>
<dbReference type="GO" id="GO:0016035">
    <property type="term" value="C:zeta DNA polymerase complex"/>
    <property type="evidence" value="ECO:0007669"/>
    <property type="project" value="InterPro"/>
</dbReference>
<proteinExistence type="predicted"/>
<dbReference type="GO" id="GO:0042276">
    <property type="term" value="P:error-prone translesion synthesis"/>
    <property type="evidence" value="ECO:0007669"/>
    <property type="project" value="TreeGrafter"/>
</dbReference>
<dbReference type="GO" id="GO:0003887">
    <property type="term" value="F:DNA-directed DNA polymerase activity"/>
    <property type="evidence" value="ECO:0007669"/>
    <property type="project" value="UniProtKB-KW"/>
</dbReference>
<protein>
    <recommendedName>
        <fullName evidence="1">DNA-directed DNA polymerase</fullName>
        <ecNumber evidence="1">2.7.7.7</ecNumber>
    </recommendedName>
</protein>
<feature type="domain" description="DNA-directed DNA polymerase family B multifunctional" evidence="5">
    <location>
        <begin position="2"/>
        <end position="184"/>
    </location>
</feature>
<dbReference type="GO" id="GO:0005634">
    <property type="term" value="C:nucleus"/>
    <property type="evidence" value="ECO:0007669"/>
    <property type="project" value="TreeGrafter"/>
</dbReference>
<evidence type="ECO:0000256" key="1">
    <source>
        <dbReference type="ARBA" id="ARBA00012417"/>
    </source>
</evidence>
<dbReference type="EMBL" id="GDID01002457">
    <property type="protein sequence ID" value="JAP94149.1"/>
    <property type="molecule type" value="Transcribed_RNA"/>
</dbReference>
<dbReference type="PANTHER" id="PTHR45812:SF1">
    <property type="entry name" value="DNA POLYMERASE ZETA CATALYTIC SUBUNIT"/>
    <property type="match status" value="1"/>
</dbReference>
<dbReference type="InterPro" id="IPR006134">
    <property type="entry name" value="DNA-dir_DNA_pol_B_multi_dom"/>
</dbReference>
<evidence type="ECO:0000256" key="2">
    <source>
        <dbReference type="ARBA" id="ARBA00022679"/>
    </source>
</evidence>
<evidence type="ECO:0000259" key="5">
    <source>
        <dbReference type="Pfam" id="PF00136"/>
    </source>
</evidence>
<dbReference type="Pfam" id="PF00136">
    <property type="entry name" value="DNA_pol_B"/>
    <property type="match status" value="1"/>
</dbReference>
<feature type="non-terminal residue" evidence="6">
    <location>
        <position position="1"/>
    </location>
</feature>
<keyword evidence="3" id="KW-0548">Nucleotidyltransferase</keyword>
<evidence type="ECO:0000256" key="4">
    <source>
        <dbReference type="ARBA" id="ARBA00022932"/>
    </source>
</evidence>
<accession>A0A146KFS9</accession>
<dbReference type="PANTHER" id="PTHR45812">
    <property type="entry name" value="DNA POLYMERASE ZETA CATALYTIC SUBUNIT"/>
    <property type="match status" value="1"/>
</dbReference>
<dbReference type="SUPFAM" id="SSF56672">
    <property type="entry name" value="DNA/RNA polymerases"/>
    <property type="match status" value="1"/>
</dbReference>
<dbReference type="EC" id="2.7.7.7" evidence="1"/>
<dbReference type="AlphaFoldDB" id="A0A146KFS9"/>
<keyword evidence="2" id="KW-0808">Transferase</keyword>
<dbReference type="GO" id="GO:0003677">
    <property type="term" value="F:DNA binding"/>
    <property type="evidence" value="ECO:0007669"/>
    <property type="project" value="InterPro"/>
</dbReference>
<gene>
    <name evidence="6" type="ORF">TPC1_13306</name>
</gene>
<organism evidence="6">
    <name type="scientific">Trepomonas sp. PC1</name>
    <dbReference type="NCBI Taxonomy" id="1076344"/>
    <lineage>
        <taxon>Eukaryota</taxon>
        <taxon>Metamonada</taxon>
        <taxon>Diplomonadida</taxon>
        <taxon>Hexamitidae</taxon>
        <taxon>Hexamitinae</taxon>
        <taxon>Trepomonas</taxon>
    </lineage>
</organism>
<dbReference type="InterPro" id="IPR030559">
    <property type="entry name" value="PolZ_Rev3"/>
</dbReference>
<feature type="non-terminal residue" evidence="6">
    <location>
        <position position="185"/>
    </location>
</feature>
<evidence type="ECO:0000313" key="6">
    <source>
        <dbReference type="EMBL" id="JAP94149.1"/>
    </source>
</evidence>
<sequence>LERIYFPCILVTKKRYVGQSFNPDSILKAKSIEHLYRFVDAKGIESIRREVPLITKQLFSKAIGVLFQNNDFSQLKLFLQEEFMKLFTETPRVENFVFSRKSRVDSQGSDRSLGTNIAQKNMSFNCYTLQPEHGERVKFVIIKSNSQKLVNSVIAPYELFQINESGQREFQLHLTYYFERQLLNP</sequence>